<dbReference type="EMBL" id="CP043450">
    <property type="protein sequence ID" value="QEM09310.1"/>
    <property type="molecule type" value="Genomic_DNA"/>
</dbReference>
<dbReference type="AlphaFoldDB" id="A0A5C1HW37"/>
<proteinExistence type="predicted"/>
<feature type="chain" id="PRO_5022732875" evidence="1">
    <location>
        <begin position="21"/>
        <end position="216"/>
    </location>
</feature>
<name>A0A5C1HW37_9SPHI</name>
<reference evidence="2" key="1">
    <citation type="submission" date="2019-08" db="EMBL/GenBank/DDBJ databases">
        <title>Comparative genome analysis confer to the adaptation heavy metal polluted environment.</title>
        <authorList>
            <person name="Li Y."/>
        </authorList>
    </citation>
    <scope>NUCLEOTIDE SEQUENCE [LARGE SCALE GENOMIC DNA]</scope>
    <source>
        <strain evidence="2">P1</strain>
    </source>
</reference>
<gene>
    <name evidence="2" type="ORF">DEO27_004535</name>
</gene>
<accession>A0A5C1HW37</accession>
<keyword evidence="1" id="KW-0732">Signal</keyword>
<dbReference type="RefSeq" id="WP_146750159.1">
    <property type="nucleotide sequence ID" value="NZ_CP043450.1"/>
</dbReference>
<evidence type="ECO:0000313" key="3">
    <source>
        <dbReference type="Proteomes" id="UP000251402"/>
    </source>
</evidence>
<keyword evidence="3" id="KW-1185">Reference proteome</keyword>
<evidence type="ECO:0000313" key="2">
    <source>
        <dbReference type="EMBL" id="QEM09310.1"/>
    </source>
</evidence>
<feature type="signal peptide" evidence="1">
    <location>
        <begin position="1"/>
        <end position="20"/>
    </location>
</feature>
<evidence type="ECO:0000256" key="1">
    <source>
        <dbReference type="SAM" id="SignalP"/>
    </source>
</evidence>
<organism evidence="2 3">
    <name type="scientific">Mucilaginibacter rubeus</name>
    <dbReference type="NCBI Taxonomy" id="2027860"/>
    <lineage>
        <taxon>Bacteria</taxon>
        <taxon>Pseudomonadati</taxon>
        <taxon>Bacteroidota</taxon>
        <taxon>Sphingobacteriia</taxon>
        <taxon>Sphingobacteriales</taxon>
        <taxon>Sphingobacteriaceae</taxon>
        <taxon>Mucilaginibacter</taxon>
    </lineage>
</organism>
<protein>
    <submittedName>
        <fullName evidence="2">Autotransporter outer membrane beta-barrel domain-containing protein</fullName>
    </submittedName>
</protein>
<sequence>MKKILIVIPVLLLVFQISKAQTEKGSQTLGTDLLFLHQKSSQNYVVPGGGPYNSDFKVTNFNFGPTYSYFIADKLDIGLSANYGYTKQDNNNSSYSSNQTSHQYGASLFMRKYFMFGDKLGLRAGPYLGYSRSDFKSIDAGNVTKNKTDNYSVGANMALVYYPVKKLGVSAMLANVSYQHSKLKDDTGQIGSGDNVFFNLINDGLSLSVFYTFGGK</sequence>
<dbReference type="Gene3D" id="2.40.160.60">
    <property type="entry name" value="Outer membrane protein transport protein (OMPP1/FadL/TodX)"/>
    <property type="match status" value="1"/>
</dbReference>
<dbReference type="Proteomes" id="UP000251402">
    <property type="component" value="Chromosome"/>
</dbReference>
<dbReference type="OrthoDB" id="945117at2"/>
<dbReference type="SUPFAM" id="SSF56935">
    <property type="entry name" value="Porins"/>
    <property type="match status" value="1"/>
</dbReference>
<dbReference type="KEGG" id="mrub:DEO27_004535"/>